<dbReference type="InterPro" id="IPR008333">
    <property type="entry name" value="Cbr1-like_FAD-bd_dom"/>
</dbReference>
<dbReference type="SUPFAM" id="SSF63380">
    <property type="entry name" value="Riboflavin synthase domain-like"/>
    <property type="match status" value="1"/>
</dbReference>
<dbReference type="Gene3D" id="3.40.50.80">
    <property type="entry name" value="Nucleotide-binding domain of ferredoxin-NADP reductase (FNR) module"/>
    <property type="match status" value="1"/>
</dbReference>
<comment type="cofactor">
    <cofactor evidence="1">
        <name>FAD</name>
        <dbReference type="ChEBI" id="CHEBI:57692"/>
    </cofactor>
</comment>
<evidence type="ECO:0000256" key="5">
    <source>
        <dbReference type="ARBA" id="ARBA00022741"/>
    </source>
</evidence>
<dbReference type="GO" id="GO:0000166">
    <property type="term" value="F:nucleotide binding"/>
    <property type="evidence" value="ECO:0007669"/>
    <property type="project" value="UniProtKB-KW"/>
</dbReference>
<evidence type="ECO:0000256" key="1">
    <source>
        <dbReference type="ARBA" id="ARBA00001974"/>
    </source>
</evidence>
<dbReference type="InterPro" id="IPR033892">
    <property type="entry name" value="FNR_bac"/>
</dbReference>
<proteinExistence type="inferred from homology"/>
<evidence type="ECO:0000256" key="9">
    <source>
        <dbReference type="ARBA" id="ARBA00047776"/>
    </source>
</evidence>
<evidence type="ECO:0000313" key="11">
    <source>
        <dbReference type="EMBL" id="PSU33000.1"/>
    </source>
</evidence>
<dbReference type="InterPro" id="IPR039261">
    <property type="entry name" value="FNR_nucleotide-bd"/>
</dbReference>
<dbReference type="Pfam" id="PF00175">
    <property type="entry name" value="NAD_binding_1"/>
    <property type="match status" value="1"/>
</dbReference>
<dbReference type="GO" id="GO:0042167">
    <property type="term" value="P:heme catabolic process"/>
    <property type="evidence" value="ECO:0007669"/>
    <property type="project" value="TreeGrafter"/>
</dbReference>
<dbReference type="RefSeq" id="WP_107349792.1">
    <property type="nucleotide sequence ID" value="NZ_PYMH01000007.1"/>
</dbReference>
<dbReference type="AlphaFoldDB" id="A0A2T3IWY4"/>
<keyword evidence="4" id="KW-0285">Flavoprotein</keyword>
<protein>
    <recommendedName>
        <fullName evidence="3">ferredoxin--NADP(+) reductase</fullName>
        <ecNumber evidence="3">1.18.1.2</ecNumber>
    </recommendedName>
</protein>
<keyword evidence="7" id="KW-0521">NADP</keyword>
<dbReference type="PANTHER" id="PTHR47878:SF1">
    <property type="entry name" value="FLAVODOXIN_FERREDOXIN--NADP REDUCTASE"/>
    <property type="match status" value="1"/>
</dbReference>
<comment type="catalytic activity">
    <reaction evidence="9">
        <text>2 reduced [2Fe-2S]-[ferredoxin] + NADP(+) + H(+) = 2 oxidized [2Fe-2S]-[ferredoxin] + NADPH</text>
        <dbReference type="Rhea" id="RHEA:20125"/>
        <dbReference type="Rhea" id="RHEA-COMP:10000"/>
        <dbReference type="Rhea" id="RHEA-COMP:10001"/>
        <dbReference type="ChEBI" id="CHEBI:15378"/>
        <dbReference type="ChEBI" id="CHEBI:33737"/>
        <dbReference type="ChEBI" id="CHEBI:33738"/>
        <dbReference type="ChEBI" id="CHEBI:57783"/>
        <dbReference type="ChEBI" id="CHEBI:58349"/>
        <dbReference type="EC" id="1.18.1.2"/>
    </reaction>
</comment>
<dbReference type="InterPro" id="IPR017938">
    <property type="entry name" value="Riboflavin_synthase-like_b-brl"/>
</dbReference>
<keyword evidence="6" id="KW-0274">FAD</keyword>
<dbReference type="SUPFAM" id="SSF52343">
    <property type="entry name" value="Ferredoxin reductase-like, C-terminal NADP-linked domain"/>
    <property type="match status" value="1"/>
</dbReference>
<dbReference type="InterPro" id="IPR017927">
    <property type="entry name" value="FAD-bd_FR_type"/>
</dbReference>
<dbReference type="GO" id="GO:0004324">
    <property type="term" value="F:ferredoxin-NADP+ reductase activity"/>
    <property type="evidence" value="ECO:0007669"/>
    <property type="project" value="UniProtKB-EC"/>
</dbReference>
<dbReference type="CDD" id="cd06195">
    <property type="entry name" value="FNR1"/>
    <property type="match status" value="1"/>
</dbReference>
<dbReference type="Gene3D" id="2.40.30.10">
    <property type="entry name" value="Translation factors"/>
    <property type="match status" value="1"/>
</dbReference>
<evidence type="ECO:0000259" key="10">
    <source>
        <dbReference type="PROSITE" id="PS51384"/>
    </source>
</evidence>
<keyword evidence="8" id="KW-0560">Oxidoreductase</keyword>
<evidence type="ECO:0000256" key="8">
    <source>
        <dbReference type="ARBA" id="ARBA00023002"/>
    </source>
</evidence>
<evidence type="ECO:0000256" key="3">
    <source>
        <dbReference type="ARBA" id="ARBA00013223"/>
    </source>
</evidence>
<organism evidence="11 12">
    <name type="scientific">Photobacterium lutimaris</name>
    <dbReference type="NCBI Taxonomy" id="388278"/>
    <lineage>
        <taxon>Bacteria</taxon>
        <taxon>Pseudomonadati</taxon>
        <taxon>Pseudomonadota</taxon>
        <taxon>Gammaproteobacteria</taxon>
        <taxon>Vibrionales</taxon>
        <taxon>Vibrionaceae</taxon>
        <taxon>Photobacterium</taxon>
    </lineage>
</organism>
<dbReference type="Proteomes" id="UP000241222">
    <property type="component" value="Unassembled WGS sequence"/>
</dbReference>
<keyword evidence="12" id="KW-1185">Reference proteome</keyword>
<reference evidence="11 12" key="1">
    <citation type="submission" date="2018-03" db="EMBL/GenBank/DDBJ databases">
        <title>Whole genome sequencing of Histamine producing bacteria.</title>
        <authorList>
            <person name="Butler K."/>
        </authorList>
    </citation>
    <scope>NUCLEOTIDE SEQUENCE [LARGE SCALE GENOMIC DNA]</scope>
    <source>
        <strain evidence="11 12">JCM 13586</strain>
    </source>
</reference>
<gene>
    <name evidence="11" type="ORF">C9I99_15455</name>
</gene>
<accession>A0A2T3IWY4</accession>
<dbReference type="Pfam" id="PF00970">
    <property type="entry name" value="FAD_binding_6"/>
    <property type="match status" value="1"/>
</dbReference>
<evidence type="ECO:0000256" key="4">
    <source>
        <dbReference type="ARBA" id="ARBA00022630"/>
    </source>
</evidence>
<evidence type="ECO:0000313" key="12">
    <source>
        <dbReference type="Proteomes" id="UP000241222"/>
    </source>
</evidence>
<dbReference type="GO" id="GO:0034599">
    <property type="term" value="P:cellular response to oxidative stress"/>
    <property type="evidence" value="ECO:0007669"/>
    <property type="project" value="TreeGrafter"/>
</dbReference>
<feature type="domain" description="FAD-binding FR-type" evidence="10">
    <location>
        <begin position="2"/>
        <end position="101"/>
    </location>
</feature>
<evidence type="ECO:0000256" key="2">
    <source>
        <dbReference type="ARBA" id="ARBA00008312"/>
    </source>
</evidence>
<dbReference type="InterPro" id="IPR051930">
    <property type="entry name" value="FNR_type-1"/>
</dbReference>
<dbReference type="PANTHER" id="PTHR47878">
    <property type="entry name" value="OXIDOREDUCTASE FAD/NAD(P)-BINDING DOMAIN PROTEIN"/>
    <property type="match status" value="1"/>
</dbReference>
<evidence type="ECO:0000256" key="7">
    <source>
        <dbReference type="ARBA" id="ARBA00022857"/>
    </source>
</evidence>
<dbReference type="InterPro" id="IPR001433">
    <property type="entry name" value="OxRdtase_FAD/NAD-bd"/>
</dbReference>
<sequence length="247" mass="27989">MADWIPAKVIKNRHWNNDLFSLVLQANIEPFKAGQFTKLGLEIDGKMIQRAYSFVNPPSTDQIEVYATRVADGLLSPRLHALEPGQEVFISARANGYFTLDEVPDAEQLWLLATGTAIGPYLSILREATAWKRFRKIVLVHAVRFSADLSYQAEINALKDQYPEQLIVQPFVSREPAPPALPGRIPQALEDGMLERHVGLLLTPERSQIMLCGNPEMVRETKAVLEQKGFTKNLRRKPGQITMEHYW</sequence>
<evidence type="ECO:0000256" key="6">
    <source>
        <dbReference type="ARBA" id="ARBA00022827"/>
    </source>
</evidence>
<dbReference type="EC" id="1.18.1.2" evidence="3"/>
<dbReference type="EMBL" id="PYMH01000007">
    <property type="protein sequence ID" value="PSU33000.1"/>
    <property type="molecule type" value="Genomic_DNA"/>
</dbReference>
<comment type="caution">
    <text evidence="11">The sequence shown here is derived from an EMBL/GenBank/DDBJ whole genome shotgun (WGS) entry which is preliminary data.</text>
</comment>
<keyword evidence="5" id="KW-0547">Nucleotide-binding</keyword>
<dbReference type="PROSITE" id="PS51384">
    <property type="entry name" value="FAD_FR"/>
    <property type="match status" value="1"/>
</dbReference>
<name>A0A2T3IWY4_9GAMM</name>
<dbReference type="OrthoDB" id="9784483at2"/>
<comment type="similarity">
    <text evidence="2">Belongs to the ferredoxin--NADP reductase type 1 family.</text>
</comment>